<dbReference type="Pfam" id="PF06985">
    <property type="entry name" value="HET"/>
    <property type="match status" value="1"/>
</dbReference>
<dbReference type="PANTHER" id="PTHR33112:SF16">
    <property type="entry name" value="HETEROKARYON INCOMPATIBILITY DOMAIN-CONTAINING PROTEIN"/>
    <property type="match status" value="1"/>
</dbReference>
<dbReference type="OrthoDB" id="5125733at2759"/>
<gene>
    <name evidence="2" type="ORF">EDB81DRAFT_855195</name>
</gene>
<accession>A0A9P9F4A1</accession>
<reference evidence="2" key="1">
    <citation type="journal article" date="2021" name="Nat. Commun.">
        <title>Genetic determinants of endophytism in the Arabidopsis root mycobiome.</title>
        <authorList>
            <person name="Mesny F."/>
            <person name="Miyauchi S."/>
            <person name="Thiergart T."/>
            <person name="Pickel B."/>
            <person name="Atanasova L."/>
            <person name="Karlsson M."/>
            <person name="Huettel B."/>
            <person name="Barry K.W."/>
            <person name="Haridas S."/>
            <person name="Chen C."/>
            <person name="Bauer D."/>
            <person name="Andreopoulos W."/>
            <person name="Pangilinan J."/>
            <person name="LaButti K."/>
            <person name="Riley R."/>
            <person name="Lipzen A."/>
            <person name="Clum A."/>
            <person name="Drula E."/>
            <person name="Henrissat B."/>
            <person name="Kohler A."/>
            <person name="Grigoriev I.V."/>
            <person name="Martin F.M."/>
            <person name="Hacquard S."/>
        </authorList>
    </citation>
    <scope>NUCLEOTIDE SEQUENCE</scope>
    <source>
        <strain evidence="2">MPI-CAGE-AT-0147</strain>
    </source>
</reference>
<dbReference type="InterPro" id="IPR010730">
    <property type="entry name" value="HET"/>
</dbReference>
<proteinExistence type="predicted"/>
<feature type="domain" description="Heterokaryon incompatibility" evidence="1">
    <location>
        <begin position="277"/>
        <end position="424"/>
    </location>
</feature>
<comment type="caution">
    <text evidence="2">The sequence shown here is derived from an EMBL/GenBank/DDBJ whole genome shotgun (WGS) entry which is preliminary data.</text>
</comment>
<evidence type="ECO:0000259" key="1">
    <source>
        <dbReference type="Pfam" id="PF06985"/>
    </source>
</evidence>
<keyword evidence="3" id="KW-1185">Reference proteome</keyword>
<evidence type="ECO:0000313" key="2">
    <source>
        <dbReference type="EMBL" id="KAH7152587.1"/>
    </source>
</evidence>
<dbReference type="PANTHER" id="PTHR33112">
    <property type="entry name" value="DOMAIN PROTEIN, PUTATIVE-RELATED"/>
    <property type="match status" value="1"/>
</dbReference>
<dbReference type="AlphaFoldDB" id="A0A9P9F4A1"/>
<evidence type="ECO:0000313" key="3">
    <source>
        <dbReference type="Proteomes" id="UP000738349"/>
    </source>
</evidence>
<sequence>MNNPRLDDESSPNALWLGQAPNSPYQLDEALTSSLSCYDGNSASGEWPTLGYTKAHRLHDIKTLCDACDRLDITKLTEGGPSITLRDNYVDIVETAKECRLCSLIAQQTRGVSGYAYKEDFRYTLGNKDAPPDLPVCLALENGQLDFQVPLPEDWEETESGKRDWDLGTFSVCTEKAAAGKEDLSVADKVLKKHPVPISASPLLPRLTAELQRIINSPACRMCASQYTQPSSTGSQSLPKDQPPILPDRVIEILDTSTSESIHLRLLETHGTQFGSYIALSHRWGGALTLKTTKDTFTDRLNGFRLMDLPRTFQDTVLVAKALGIKHLWIDSLCIVQDDRQEWLEQSAKMGSIYMNSTFTIAAHSAGQCNEGFLWRSQVASTLHISPKRGGPDFVLSLPDLDEGMIRQRFLQSEISRRAWILQELTLSPRILHFVENRLFWECEHRTLEIEKSVAETTAAIFRQAGSEPDVHTMWLKLVSRYTEYAMTKSGDKLVALAGVVEVWTKMINRPEDRHHHCGVFHEDIERSLLWYGTGEGKSHPERAPSWSWASIDGTLHFLSLELDQAPRRLIHVKGVEHQDYLSTTTSRPSCRLLVEAPVIRVTGGFKVEKRKRLKVTPAHGPRWMTVVLKNQMEHTTYAWCIHDDTARTRDSRSTLYPTDPPTVSFVAVSGREVDGELVGAWCIIVTPEDESLKVYRRIGMGYVREMEAIAPAVVAPEVVTLV</sequence>
<organism evidence="2 3">
    <name type="scientific">Dactylonectria macrodidyma</name>
    <dbReference type="NCBI Taxonomy" id="307937"/>
    <lineage>
        <taxon>Eukaryota</taxon>
        <taxon>Fungi</taxon>
        <taxon>Dikarya</taxon>
        <taxon>Ascomycota</taxon>
        <taxon>Pezizomycotina</taxon>
        <taxon>Sordariomycetes</taxon>
        <taxon>Hypocreomycetidae</taxon>
        <taxon>Hypocreales</taxon>
        <taxon>Nectriaceae</taxon>
        <taxon>Dactylonectria</taxon>
    </lineage>
</organism>
<name>A0A9P9F4A1_9HYPO</name>
<dbReference type="Proteomes" id="UP000738349">
    <property type="component" value="Unassembled WGS sequence"/>
</dbReference>
<protein>
    <submittedName>
        <fullName evidence="2">Heterokaryon incompatibility protein-domain-containing protein</fullName>
    </submittedName>
</protein>
<dbReference type="EMBL" id="JAGMUV010000006">
    <property type="protein sequence ID" value="KAH7152587.1"/>
    <property type="molecule type" value="Genomic_DNA"/>
</dbReference>